<dbReference type="GO" id="GO:0004521">
    <property type="term" value="F:RNA endonuclease activity"/>
    <property type="evidence" value="ECO:0007669"/>
    <property type="project" value="TreeGrafter"/>
</dbReference>
<keyword evidence="3" id="KW-1185">Reference proteome</keyword>
<reference evidence="2" key="2">
    <citation type="submission" date="2020-09" db="EMBL/GenBank/DDBJ databases">
        <authorList>
            <person name="Sun Q."/>
            <person name="Zhou Y."/>
        </authorList>
    </citation>
    <scope>NUCLEOTIDE SEQUENCE</scope>
    <source>
        <strain evidence="2">CGMCC 1.12214</strain>
    </source>
</reference>
<dbReference type="SUPFAM" id="SSF56281">
    <property type="entry name" value="Metallo-hydrolase/oxidoreductase"/>
    <property type="match status" value="1"/>
</dbReference>
<accession>A0A917MJA2</accession>
<proteinExistence type="predicted"/>
<comment type="caution">
    <text evidence="2">The sequence shown here is derived from an EMBL/GenBank/DDBJ whole genome shotgun (WGS) entry which is preliminary data.</text>
</comment>
<evidence type="ECO:0000259" key="1">
    <source>
        <dbReference type="SMART" id="SM00849"/>
    </source>
</evidence>
<dbReference type="Gene3D" id="3.60.15.10">
    <property type="entry name" value="Ribonuclease Z/Hydroxyacylglutathione hydrolase-like"/>
    <property type="match status" value="1"/>
</dbReference>
<dbReference type="PANTHER" id="PTHR11203:SF37">
    <property type="entry name" value="INTEGRATOR COMPLEX SUBUNIT 11"/>
    <property type="match status" value="1"/>
</dbReference>
<dbReference type="InterPro" id="IPR050698">
    <property type="entry name" value="MBL"/>
</dbReference>
<dbReference type="InterPro" id="IPR036866">
    <property type="entry name" value="RibonucZ/Hydroxyglut_hydro"/>
</dbReference>
<dbReference type="PANTHER" id="PTHR11203">
    <property type="entry name" value="CLEAVAGE AND POLYADENYLATION SPECIFICITY FACTOR FAMILY MEMBER"/>
    <property type="match status" value="1"/>
</dbReference>
<evidence type="ECO:0000313" key="2">
    <source>
        <dbReference type="EMBL" id="GGH16288.1"/>
    </source>
</evidence>
<dbReference type="SMART" id="SM00849">
    <property type="entry name" value="Lactamase_B"/>
    <property type="match status" value="1"/>
</dbReference>
<reference evidence="2" key="1">
    <citation type="journal article" date="2014" name="Int. J. Syst. Evol. Microbiol.">
        <title>Complete genome sequence of Corynebacterium casei LMG S-19264T (=DSM 44701T), isolated from a smear-ripened cheese.</title>
        <authorList>
            <consortium name="US DOE Joint Genome Institute (JGI-PGF)"/>
            <person name="Walter F."/>
            <person name="Albersmeier A."/>
            <person name="Kalinowski J."/>
            <person name="Ruckert C."/>
        </authorList>
    </citation>
    <scope>NUCLEOTIDE SEQUENCE</scope>
    <source>
        <strain evidence="2">CGMCC 1.12214</strain>
    </source>
</reference>
<organism evidence="2 3">
    <name type="scientific">Alsobacter metallidurans</name>
    <dbReference type="NCBI Taxonomy" id="340221"/>
    <lineage>
        <taxon>Bacteria</taxon>
        <taxon>Pseudomonadati</taxon>
        <taxon>Pseudomonadota</taxon>
        <taxon>Alphaproteobacteria</taxon>
        <taxon>Hyphomicrobiales</taxon>
        <taxon>Alsobacteraceae</taxon>
        <taxon>Alsobacter</taxon>
    </lineage>
</organism>
<evidence type="ECO:0000313" key="3">
    <source>
        <dbReference type="Proteomes" id="UP000603912"/>
    </source>
</evidence>
<dbReference type="EMBL" id="BMES01000001">
    <property type="protein sequence ID" value="GGH16288.1"/>
    <property type="molecule type" value="Genomic_DNA"/>
</dbReference>
<dbReference type="RefSeq" id="WP_188517193.1">
    <property type="nucleotide sequence ID" value="NZ_BMES01000001.1"/>
</dbReference>
<gene>
    <name evidence="2" type="ORF">GCM10007036_16870</name>
</gene>
<protein>
    <submittedName>
        <fullName evidence="2">MBL fold metallo-hydrolase</fullName>
    </submittedName>
</protein>
<dbReference type="AlphaFoldDB" id="A0A917MJA2"/>
<feature type="domain" description="Metallo-beta-lactamase" evidence="1">
    <location>
        <begin position="13"/>
        <end position="199"/>
    </location>
</feature>
<sequence length="391" mass="41959">MRLHLHGGFGEKGRTSVGVESDGLSLIFDVGINTSDRQHAYYPAISPEQLARAHAILITHAHEDHVGGLGWCVEQGFGGRVLMTAETRADMDACLAEYATPQERSAAATLDIEEFRPGATLDFGALRVETGRSGHAVGGVWMRASNRAGTSALYCGDVVPHSPVLAMDTPPPSEVVLFDASYGDDPVLLAERLRDIGMWVGSRVGPSLLPTPLIGRSLELIAALGPNLAIHRGMRASILQQVSQRMWLQPGMSDQLQATLSRIEDWTEGEPFPAKPLLVDDGMGLSGPSRDAIERAVRDGVPILLTGHLPAGSPAEGALKRRQADWIRLPTHPTWAETTALISQCGPRISIGHSCDEATLRRMVGRLPNLHIAATGDTLDVEALLHAHPTL</sequence>
<dbReference type="Proteomes" id="UP000603912">
    <property type="component" value="Unassembled WGS sequence"/>
</dbReference>
<dbReference type="Pfam" id="PF12706">
    <property type="entry name" value="Lactamase_B_2"/>
    <property type="match status" value="1"/>
</dbReference>
<name>A0A917MJA2_9HYPH</name>
<dbReference type="InterPro" id="IPR001279">
    <property type="entry name" value="Metallo-B-lactamas"/>
</dbReference>